<protein>
    <submittedName>
        <fullName evidence="2">Uncharacterized protein</fullName>
    </submittedName>
</protein>
<name>A0ABN8ZLW7_RANTA</name>
<evidence type="ECO:0000313" key="2">
    <source>
        <dbReference type="EMBL" id="CAI9172799.1"/>
    </source>
</evidence>
<accession>A0ABN8ZLW7</accession>
<dbReference type="EMBL" id="OX459969">
    <property type="protein sequence ID" value="CAI9172799.1"/>
    <property type="molecule type" value="Genomic_DNA"/>
</dbReference>
<proteinExistence type="predicted"/>
<keyword evidence="3" id="KW-1185">Reference proteome</keyword>
<organism evidence="2 3">
    <name type="scientific">Rangifer tarandus platyrhynchus</name>
    <name type="common">Svalbard reindeer</name>
    <dbReference type="NCBI Taxonomy" id="3082113"/>
    <lineage>
        <taxon>Eukaryota</taxon>
        <taxon>Metazoa</taxon>
        <taxon>Chordata</taxon>
        <taxon>Craniata</taxon>
        <taxon>Vertebrata</taxon>
        <taxon>Euteleostomi</taxon>
        <taxon>Mammalia</taxon>
        <taxon>Eutheria</taxon>
        <taxon>Laurasiatheria</taxon>
        <taxon>Artiodactyla</taxon>
        <taxon>Ruminantia</taxon>
        <taxon>Pecora</taxon>
        <taxon>Cervidae</taxon>
        <taxon>Odocoileinae</taxon>
        <taxon>Rangifer</taxon>
    </lineage>
</organism>
<reference evidence="2" key="1">
    <citation type="submission" date="2023-04" db="EMBL/GenBank/DDBJ databases">
        <authorList>
            <consortium name="ELIXIR-Norway"/>
        </authorList>
    </citation>
    <scope>NUCLEOTIDE SEQUENCE [LARGE SCALE GENOMIC DNA]</scope>
</reference>
<evidence type="ECO:0000256" key="1">
    <source>
        <dbReference type="SAM" id="MobiDB-lite"/>
    </source>
</evidence>
<gene>
    <name evidence="2" type="ORF">MRATA1EN1_LOCUS21761</name>
</gene>
<evidence type="ECO:0000313" key="3">
    <source>
        <dbReference type="Proteomes" id="UP001176941"/>
    </source>
</evidence>
<feature type="region of interest" description="Disordered" evidence="1">
    <location>
        <begin position="1"/>
        <end position="23"/>
    </location>
</feature>
<sequence>MTASQSTCPPRKAVKEEDTPTPCGQLAVRGARMGPSRPLWPKFPGPPPLACKFPRLSNGDDETTHLTTVLGRGIELKCLKCSVHSRACINLYPGDHSRAVLGEHLHFFSQPLSALLCGRPVYSTSFPLADVCTVSSLCWLFQRCNSNNNNKLCVYMNLYFGGRLVHALQEGEVRGLPWRLSGKESAGHCCLIPPAVERRSSRHSY</sequence>
<dbReference type="Proteomes" id="UP001176941">
    <property type="component" value="Chromosome 33"/>
</dbReference>